<gene>
    <name evidence="3" type="ORF">RWE15_19465</name>
</gene>
<feature type="chain" id="PRO_5047062142" evidence="2">
    <location>
        <begin position="21"/>
        <end position="138"/>
    </location>
</feature>
<dbReference type="EMBL" id="JAWDIP010000004">
    <property type="protein sequence ID" value="MDY0396139.1"/>
    <property type="molecule type" value="Genomic_DNA"/>
</dbReference>
<accession>A0ABU5CA96</accession>
<sequence length="138" mass="16085">MKKILAAFITAALVFGPIGASIFQDQTTHVDARGYKSGKRGFNYNNNFNKNNNGSFFQNKKQNSVKNNRSTMNTNKKRKFHVQPFHERDDARWISRPDFWWFPWPYGDTGIYAGTDDKCIGDLHLHHYPRKNNIFVQA</sequence>
<protein>
    <submittedName>
        <fullName evidence="3">Uncharacterized protein</fullName>
    </submittedName>
</protein>
<feature type="compositionally biased region" description="Low complexity" evidence="1">
    <location>
        <begin position="53"/>
        <end position="62"/>
    </location>
</feature>
<feature type="signal peptide" evidence="2">
    <location>
        <begin position="1"/>
        <end position="20"/>
    </location>
</feature>
<evidence type="ECO:0000256" key="1">
    <source>
        <dbReference type="SAM" id="MobiDB-lite"/>
    </source>
</evidence>
<reference evidence="3 4" key="1">
    <citation type="submission" date="2023-10" db="EMBL/GenBank/DDBJ databases">
        <title>Virgibacillus halophilus 5B73C genome.</title>
        <authorList>
            <person name="Miliotis G."/>
            <person name="Sengupta P."/>
            <person name="Hameed A."/>
            <person name="Chuvochina M."/>
            <person name="Mcdonagh F."/>
            <person name="Simpson A.C."/>
            <person name="Singh N.K."/>
            <person name="Rekha P.D."/>
            <person name="Raman K."/>
            <person name="Hugenholtz P."/>
            <person name="Venkateswaran K."/>
        </authorList>
    </citation>
    <scope>NUCLEOTIDE SEQUENCE [LARGE SCALE GENOMIC DNA]</scope>
    <source>
        <strain evidence="3 4">5B73C</strain>
    </source>
</reference>
<feature type="region of interest" description="Disordered" evidence="1">
    <location>
        <begin position="53"/>
        <end position="75"/>
    </location>
</feature>
<name>A0ABU5CA96_9BACI</name>
<organism evidence="3 4">
    <name type="scientific">Tigheibacillus halophilus</name>
    <dbReference type="NCBI Taxonomy" id="361280"/>
    <lineage>
        <taxon>Bacteria</taxon>
        <taxon>Bacillati</taxon>
        <taxon>Bacillota</taxon>
        <taxon>Bacilli</taxon>
        <taxon>Bacillales</taxon>
        <taxon>Bacillaceae</taxon>
        <taxon>Tigheibacillus</taxon>
    </lineage>
</organism>
<evidence type="ECO:0000313" key="4">
    <source>
        <dbReference type="Proteomes" id="UP001281447"/>
    </source>
</evidence>
<proteinExistence type="predicted"/>
<evidence type="ECO:0000313" key="3">
    <source>
        <dbReference type="EMBL" id="MDY0396139.1"/>
    </source>
</evidence>
<comment type="caution">
    <text evidence="3">The sequence shown here is derived from an EMBL/GenBank/DDBJ whole genome shotgun (WGS) entry which is preliminary data.</text>
</comment>
<dbReference type="Proteomes" id="UP001281447">
    <property type="component" value="Unassembled WGS sequence"/>
</dbReference>
<keyword evidence="4" id="KW-1185">Reference proteome</keyword>
<evidence type="ECO:0000256" key="2">
    <source>
        <dbReference type="SAM" id="SignalP"/>
    </source>
</evidence>
<keyword evidence="2" id="KW-0732">Signal</keyword>
<feature type="compositionally biased region" description="Polar residues" evidence="1">
    <location>
        <begin position="64"/>
        <end position="74"/>
    </location>
</feature>